<evidence type="ECO:0000313" key="2">
    <source>
        <dbReference type="WBParaSite" id="ALUE_0001908301-mRNA-1"/>
    </source>
</evidence>
<reference evidence="2" key="1">
    <citation type="submission" date="2017-02" db="UniProtKB">
        <authorList>
            <consortium name="WormBaseParasite"/>
        </authorList>
    </citation>
    <scope>IDENTIFICATION</scope>
</reference>
<protein>
    <submittedName>
        <fullName evidence="2">ORF14</fullName>
    </submittedName>
</protein>
<accession>A0A0M3IK41</accession>
<name>A0A0M3IK41_ASCLU</name>
<organism evidence="1 2">
    <name type="scientific">Ascaris lumbricoides</name>
    <name type="common">Giant roundworm</name>
    <dbReference type="NCBI Taxonomy" id="6252"/>
    <lineage>
        <taxon>Eukaryota</taxon>
        <taxon>Metazoa</taxon>
        <taxon>Ecdysozoa</taxon>
        <taxon>Nematoda</taxon>
        <taxon>Chromadorea</taxon>
        <taxon>Rhabditida</taxon>
        <taxon>Spirurina</taxon>
        <taxon>Ascaridomorpha</taxon>
        <taxon>Ascaridoidea</taxon>
        <taxon>Ascarididae</taxon>
        <taxon>Ascaris</taxon>
    </lineage>
</organism>
<evidence type="ECO:0000313" key="1">
    <source>
        <dbReference type="Proteomes" id="UP000036681"/>
    </source>
</evidence>
<dbReference type="WBParaSite" id="ALUE_0001908301-mRNA-1">
    <property type="protein sequence ID" value="ALUE_0001908301-mRNA-1"/>
    <property type="gene ID" value="ALUE_0001908301"/>
</dbReference>
<dbReference type="AlphaFoldDB" id="A0A0M3IK41"/>
<dbReference type="Proteomes" id="UP000036681">
    <property type="component" value="Unplaced"/>
</dbReference>
<proteinExistence type="predicted"/>
<keyword evidence="1" id="KW-1185">Reference proteome</keyword>
<sequence>MRCNGDEDEEFIYVVWPYLFRGATNETPSQIQHDVYFHRKSTLARRRIVRYWPKRGEFVYVVWPYLFRGATNETPSQIQHDVYFHRKSTLARRRIVRYWPKRGLLYTNGNVGCPFCKSDAHDADGCVLNPLNVFQNGLQRRIMRKFLREFQYNAEFIYVVWPYLFRGATNETPSQIQHDVYFHRKSTLARRRIVRYWPKRGLLYTNGNVGCPFCKSDAHDADGCVLNPLNVFQNVAYCMWSNVVPYPRHLIPYEYPVRATVLHVDNVNNVLYVRSHGLDLKNKLLDDALRQIDVNTITMESAKYVSIGAVYVVYRRSLKRFARAVCNQFRFKFNSITRWQMYLIDLGIMECIEQTDIYPLTNQLSVFPPMALPLVLSDCRWNYTNLSACKTAHFHRFAPGSPCVFVVSSTCSGRPLSVKSDDGYPLAVRSAYPPPVISRVFYGDTPSREILCPEGDHLNIWSSMETKNAEIRSRVQLRPYMPGAFRFPAPTRNFMFPVRLLVRVTEKIDANVYWLRRVSTCRIISRCIVTPSTSLSPYIREGRTLACLANLVLPSETKPRFYRYDHHCAPEFCIRQMRILGFRR</sequence>
<dbReference type="SUPFAM" id="SSF63748">
    <property type="entry name" value="Tudor/PWWP/MBT"/>
    <property type="match status" value="1"/>
</dbReference>